<dbReference type="EMBL" id="CP011340">
    <property type="protein sequence ID" value="ALC20044.1"/>
    <property type="molecule type" value="Genomic_DNA"/>
</dbReference>
<organism evidence="2">
    <name type="scientific">Streptomyces pristinaespiralis</name>
    <dbReference type="NCBI Taxonomy" id="38300"/>
    <lineage>
        <taxon>Bacteria</taxon>
        <taxon>Bacillati</taxon>
        <taxon>Actinomycetota</taxon>
        <taxon>Actinomycetes</taxon>
        <taxon>Kitasatosporales</taxon>
        <taxon>Streptomycetaceae</taxon>
        <taxon>Streptomyces</taxon>
    </lineage>
</organism>
<dbReference type="PATRIC" id="fig|38300.4.peg.1845"/>
<accession>A0A0M5J0K6</accession>
<dbReference type="Proteomes" id="UP000060513">
    <property type="component" value="Chromosome"/>
</dbReference>
<keyword evidence="1" id="KW-0732">Signal</keyword>
<protein>
    <recommendedName>
        <fullName evidence="4">Lipoprotein</fullName>
    </recommendedName>
</protein>
<dbReference type="STRING" id="38300.SPRI_1738"/>
<feature type="signal peptide" evidence="1">
    <location>
        <begin position="1"/>
        <end position="24"/>
    </location>
</feature>
<dbReference type="PROSITE" id="PS51257">
    <property type="entry name" value="PROKAR_LIPOPROTEIN"/>
    <property type="match status" value="1"/>
</dbReference>
<sequence>MSVRRQLTPAALALVLLGAVACTAGEGGEEDPPPATADASACDAVLGDAGVAWLKDRTGGAARPEAGDDLDKARSLFHRQVKAWGPDDSGARTFLRADLCRATGGAGRFEVRYGPSYFPFDEPFDKASDVSPAQTVTEVNSDVRLVHGKDADGATRYRVYVRCKIAGTPAQQESEVPIEGLMTDTLTGDTDARVHLTRLLHSAKVVADAFDCVNEPVVPEEPPASPA</sequence>
<evidence type="ECO:0000313" key="3">
    <source>
        <dbReference type="Proteomes" id="UP000060513"/>
    </source>
</evidence>
<evidence type="ECO:0000313" key="2">
    <source>
        <dbReference type="EMBL" id="ALC20044.1"/>
    </source>
</evidence>
<evidence type="ECO:0000256" key="1">
    <source>
        <dbReference type="SAM" id="SignalP"/>
    </source>
</evidence>
<dbReference type="KEGG" id="spri:SPRI_1738"/>
<reference evidence="2 3" key="1">
    <citation type="submission" date="2015-08" db="EMBL/GenBank/DDBJ databases">
        <title>Genome sequence of the pristinamycin over-producing bacterium Streptomyces pristinaespiralis HCCB10218.</title>
        <authorList>
            <person name="Tian J."/>
            <person name="Yang J."/>
            <person name="Li L."/>
            <person name="Ruan L."/>
            <person name="Wei W."/>
            <person name="Zheng G."/>
            <person name="Wei Z."/>
            <person name="Yang S."/>
            <person name="Ge M."/>
            <person name="Jiang W."/>
            <person name="Lu Y."/>
        </authorList>
    </citation>
    <scope>NUCLEOTIDE SEQUENCE [LARGE SCALE GENOMIC DNA]</scope>
    <source>
        <strain evidence="2 3">HCCB 10218</strain>
    </source>
</reference>
<feature type="chain" id="PRO_5038510660" description="Lipoprotein" evidence="1">
    <location>
        <begin position="25"/>
        <end position="227"/>
    </location>
</feature>
<dbReference type="AlphaFoldDB" id="A0A0M5J0K6"/>
<proteinExistence type="predicted"/>
<gene>
    <name evidence="2" type="ORF">SPRI_1738</name>
</gene>
<evidence type="ECO:0008006" key="4">
    <source>
        <dbReference type="Google" id="ProtNLM"/>
    </source>
</evidence>
<name>A0A0M5J0K6_STRPR</name>